<organism evidence="3 4">
    <name type="scientific">Sulfurivirga caldicuralii</name>
    <dbReference type="NCBI Taxonomy" id="364032"/>
    <lineage>
        <taxon>Bacteria</taxon>
        <taxon>Pseudomonadati</taxon>
        <taxon>Pseudomonadota</taxon>
        <taxon>Gammaproteobacteria</taxon>
        <taxon>Thiotrichales</taxon>
        <taxon>Piscirickettsiaceae</taxon>
        <taxon>Sulfurivirga</taxon>
    </lineage>
</organism>
<name>A0A1N6GCI0_9GAMM</name>
<dbReference type="AlphaFoldDB" id="A0A1N6GCI0"/>
<sequence>MIRSTLIAIFLAFFPLTTPAAQPEKQPYYVVLFTVDGCAFCQMLRERVMEPMVASGELPADQFYEINMTDKSEWFYFDPMNDYIQKRDLYKKYALGLFPTTVILDNRAELLAPPLVGITTPEKFQRQLHDAIHKLDTRP</sequence>
<dbReference type="OrthoDB" id="7066560at2"/>
<feature type="chain" id="PRO_5013133891" evidence="1">
    <location>
        <begin position="21"/>
        <end position="139"/>
    </location>
</feature>
<dbReference type="EMBL" id="FSRE01000003">
    <property type="protein sequence ID" value="SIO05142.1"/>
    <property type="molecule type" value="Genomic_DNA"/>
</dbReference>
<protein>
    <submittedName>
        <fullName evidence="3">Thioredoxin-related protein</fullName>
    </submittedName>
</protein>
<dbReference type="InterPro" id="IPR012336">
    <property type="entry name" value="Thioredoxin-like_fold"/>
</dbReference>
<reference evidence="3 4" key="1">
    <citation type="submission" date="2016-11" db="EMBL/GenBank/DDBJ databases">
        <authorList>
            <person name="Jaros S."/>
            <person name="Januszkiewicz K."/>
            <person name="Wedrychowicz H."/>
        </authorList>
    </citation>
    <scope>NUCLEOTIDE SEQUENCE [LARGE SCALE GENOMIC DNA]</scope>
    <source>
        <strain evidence="3 4">DSM 17737</strain>
    </source>
</reference>
<evidence type="ECO:0000313" key="4">
    <source>
        <dbReference type="Proteomes" id="UP000198461"/>
    </source>
</evidence>
<dbReference type="InterPro" id="IPR036249">
    <property type="entry name" value="Thioredoxin-like_sf"/>
</dbReference>
<feature type="signal peptide" evidence="1">
    <location>
        <begin position="1"/>
        <end position="20"/>
    </location>
</feature>
<dbReference type="Proteomes" id="UP000198461">
    <property type="component" value="Unassembled WGS sequence"/>
</dbReference>
<gene>
    <name evidence="3" type="ORF">SAMN05443662_1281</name>
</gene>
<keyword evidence="1" id="KW-0732">Signal</keyword>
<keyword evidence="4" id="KW-1185">Reference proteome</keyword>
<dbReference type="RefSeq" id="WP_074201565.1">
    <property type="nucleotide sequence ID" value="NZ_FSRE01000003.1"/>
</dbReference>
<evidence type="ECO:0000259" key="2">
    <source>
        <dbReference type="Pfam" id="PF13098"/>
    </source>
</evidence>
<dbReference type="Pfam" id="PF13098">
    <property type="entry name" value="Thioredoxin_2"/>
    <property type="match status" value="1"/>
</dbReference>
<dbReference type="Gene3D" id="3.40.30.10">
    <property type="entry name" value="Glutaredoxin"/>
    <property type="match status" value="1"/>
</dbReference>
<proteinExistence type="predicted"/>
<dbReference type="SUPFAM" id="SSF52833">
    <property type="entry name" value="Thioredoxin-like"/>
    <property type="match status" value="1"/>
</dbReference>
<feature type="domain" description="Thioredoxin-like fold" evidence="2">
    <location>
        <begin position="25"/>
        <end position="127"/>
    </location>
</feature>
<evidence type="ECO:0000256" key="1">
    <source>
        <dbReference type="SAM" id="SignalP"/>
    </source>
</evidence>
<evidence type="ECO:0000313" key="3">
    <source>
        <dbReference type="EMBL" id="SIO05142.1"/>
    </source>
</evidence>
<accession>A0A1N6GCI0</accession>
<dbReference type="STRING" id="364032.SAMN05443662_1281"/>